<dbReference type="Gene3D" id="1.25.40.10">
    <property type="entry name" value="Tetratricopeptide repeat domain"/>
    <property type="match status" value="1"/>
</dbReference>
<name>A0A0K1QA24_9BACT</name>
<dbReference type="EMBL" id="CP012333">
    <property type="protein sequence ID" value="AKV02522.1"/>
    <property type="molecule type" value="Genomic_DNA"/>
</dbReference>
<evidence type="ECO:0000256" key="1">
    <source>
        <dbReference type="SAM" id="MobiDB-lite"/>
    </source>
</evidence>
<dbReference type="AlphaFoldDB" id="A0A0K1QA24"/>
<proteinExistence type="predicted"/>
<accession>A0A0K1QA24</accession>
<feature type="chain" id="PRO_5005467307" evidence="2">
    <location>
        <begin position="24"/>
        <end position="346"/>
    </location>
</feature>
<sequence>MRHCRLAVLAAAVATWLALSATARGDTAPGVWDRARDPQLEDTYRLHVEIQRRLTLSGDPGRSQLLLARAMLERANAETSPDVRLRFDLGNVYLRLGDVGKEYYQRSAKVLKAALRDAPDHPMAEESWLWLAFACGHTGEYACERDAYIQVLRRASEEVLRATPLLNLAETSMHLGDLAGAVEGYREALRISSSIPSDTTAPLAVWGLAVALDRSGDRIEAEKQARFAISLERSLGLRAPWGGSVSALLHSENVFFVPEYEVHWYDALGAAALARAATSASEAAHLWRVAEEAFRAYVARATPTGDRWLELAKARHATAKAEREKAERARGKERPKSLGDGDEVTL</sequence>
<evidence type="ECO:0000313" key="3">
    <source>
        <dbReference type="EMBL" id="AKV02522.1"/>
    </source>
</evidence>
<dbReference type="KEGG" id="llu:AKJ09_09185"/>
<dbReference type="RefSeq" id="WP_146653434.1">
    <property type="nucleotide sequence ID" value="NZ_CP012333.1"/>
</dbReference>
<protein>
    <submittedName>
        <fullName evidence="3">Uncharacterized protein</fullName>
    </submittedName>
</protein>
<organism evidence="3 4">
    <name type="scientific">Labilithrix luteola</name>
    <dbReference type="NCBI Taxonomy" id="1391654"/>
    <lineage>
        <taxon>Bacteria</taxon>
        <taxon>Pseudomonadati</taxon>
        <taxon>Myxococcota</taxon>
        <taxon>Polyangia</taxon>
        <taxon>Polyangiales</taxon>
        <taxon>Labilitrichaceae</taxon>
        <taxon>Labilithrix</taxon>
    </lineage>
</organism>
<dbReference type="Proteomes" id="UP000064967">
    <property type="component" value="Chromosome"/>
</dbReference>
<dbReference type="STRING" id="1391654.AKJ09_09185"/>
<evidence type="ECO:0000313" key="4">
    <source>
        <dbReference type="Proteomes" id="UP000064967"/>
    </source>
</evidence>
<feature type="compositionally biased region" description="Basic and acidic residues" evidence="1">
    <location>
        <begin position="320"/>
        <end position="339"/>
    </location>
</feature>
<keyword evidence="2" id="KW-0732">Signal</keyword>
<dbReference type="InterPro" id="IPR011990">
    <property type="entry name" value="TPR-like_helical_dom_sf"/>
</dbReference>
<dbReference type="SUPFAM" id="SSF48452">
    <property type="entry name" value="TPR-like"/>
    <property type="match status" value="1"/>
</dbReference>
<feature type="region of interest" description="Disordered" evidence="1">
    <location>
        <begin position="320"/>
        <end position="346"/>
    </location>
</feature>
<keyword evidence="4" id="KW-1185">Reference proteome</keyword>
<feature type="signal peptide" evidence="2">
    <location>
        <begin position="1"/>
        <end position="23"/>
    </location>
</feature>
<gene>
    <name evidence="3" type="ORF">AKJ09_09185</name>
</gene>
<dbReference type="OrthoDB" id="5502938at2"/>
<reference evidence="3 4" key="1">
    <citation type="submission" date="2015-08" db="EMBL/GenBank/DDBJ databases">
        <authorList>
            <person name="Babu N.S."/>
            <person name="Beckwith C.J."/>
            <person name="Beseler K.G."/>
            <person name="Brison A."/>
            <person name="Carone J.V."/>
            <person name="Caskin T.P."/>
            <person name="Diamond M."/>
            <person name="Durham M.E."/>
            <person name="Foxe J.M."/>
            <person name="Go M."/>
            <person name="Henderson B.A."/>
            <person name="Jones I.B."/>
            <person name="McGettigan J.A."/>
            <person name="Micheletti S.J."/>
            <person name="Nasrallah M.E."/>
            <person name="Ortiz D."/>
            <person name="Piller C.R."/>
            <person name="Privatt S.R."/>
            <person name="Schneider S.L."/>
            <person name="Sharp S."/>
            <person name="Smith T.C."/>
            <person name="Stanton J.D."/>
            <person name="Ullery H.E."/>
            <person name="Wilson R.J."/>
            <person name="Serrano M.G."/>
            <person name="Buck G."/>
            <person name="Lee V."/>
            <person name="Wang Y."/>
            <person name="Carvalho R."/>
            <person name="Voegtly L."/>
            <person name="Shi R."/>
            <person name="Duckworth R."/>
            <person name="Johnson A."/>
            <person name="Loviza R."/>
            <person name="Walstead R."/>
            <person name="Shah Z."/>
            <person name="Kiflezghi M."/>
            <person name="Wade K."/>
            <person name="Ball S.L."/>
            <person name="Bradley K.W."/>
            <person name="Asai D.J."/>
            <person name="Bowman C.A."/>
            <person name="Russell D.A."/>
            <person name="Pope W.H."/>
            <person name="Jacobs-Sera D."/>
            <person name="Hendrix R.W."/>
            <person name="Hatfull G.F."/>
        </authorList>
    </citation>
    <scope>NUCLEOTIDE SEQUENCE [LARGE SCALE GENOMIC DNA]</scope>
    <source>
        <strain evidence="3 4">DSM 27648</strain>
    </source>
</reference>
<evidence type="ECO:0000256" key="2">
    <source>
        <dbReference type="SAM" id="SignalP"/>
    </source>
</evidence>